<evidence type="ECO:0000313" key="4">
    <source>
        <dbReference type="Proteomes" id="UP001321749"/>
    </source>
</evidence>
<sequence length="1330" mass="149421">MEQFMRLFRRRPDPNIEFQALRKKLRGSLVPSGLEGSRKFLPAPEVATLVTTETVRSVLPHDTPPKIIDFICSHAAKLFLTLVVGGEADPAQLASVLGACQKHGMADTLLPIEQMACIGRFTECHSKHDNALNVFHDEVWADISFRFHDDQGMFQSPVFTRDQFIYELKEGCVLPITWRSRHENDGHFSTVYEALIHRLHHDEHVPQQAAQDLRVALKKLKPLKSEPGYNVEKAWRHEANALKRISELRHKNLIRPIAAIRCGSEFYIMFEWADGGSLRALWKSQGQEPRSLDADRVMSFLEEVLGLSGALSTLHNTNTNTKTAKIVRRAANLAGSSAISLSKYIKQEFYPTEPDTPPASPTQPVPRLKLSEPSDDESHVSEDGERSYVSEDSDAAGEDHWRHGDLKPDNILQFLGSTAADQTRWLGTLKIADLGLAKQHMFATTRRNEQTNMQYTTSHYEAPEANRYMASSHLPRSRRFDIWSMGCVILEFVIVLLYGNKGLDAFYAEKKYVDESTETLYFTVDASLGTARVSDVAAHWIQAILKDPECSRPRSAIGDVIKLVRDRLLVVELPAEGMRFNEMGRCRADAGELRDRMEDIWEHARDDEQSRGDYLFATRNRASVPIPTPKRGRKPSAISTTPQFLGQDLQRKQRSLTYAPLDTTWNFPVDNKFPSTLPEVQLSPSSPLLPSQPEEAQLCEYCTQLDFLATGALVQSLGTIRAASTHCQLHRLVHDAFGGDNESDNAVVELFRSGSKLYLKGRPSPILSICRSVGSTAGSVGDDPFNNVQIGFPTLPKCGSKEYFDLISQWLLDCDANHEPTCRRKNSLPTNTMSLPTRLVDVGQEDGDSTKVYLRVSKLLRESAQSHDLRYIALSHPWGDGAQHNHFCTTRGNFVSRLHDGILVSDMPKTFRDAVLVTRALGIRYIWIDSLCIIQGLDGDFDREAKFMETVFSTAYCVIAASRAWGTSSGFLSEAPRKRDFIRLNQQVPGGDSVYICQDIDDFQSHIIDGHLNRRGWVLQERVLARRTIYFAEAQTYFECGTGVRCETLTKMTNNQAAFLGDPNFPDLAMTSTKGARIRVYESLYKTYSRLEFSKVTDRPIAIAGLEQRLVAAFKTHGGYGVFEGDFFGRSLLWKRDSEKGMKKIDFAAGQIIQSATAFKNYTVPTWSWMAYEGPIAFLDIPFRGVEWLYKRDKGIRSPWALDTTSNNSSSTSASWHTGNTDEKTNLAAWANDFSVPLESAMGKIVFDDGPAPPTFSRKNEKSVKCVIVGRQKIKVAEQAGLDPESQEHYVLVVIARPKEGRQDTYERIGVGTVPGSWIAQEKQEEILIF</sequence>
<feature type="region of interest" description="Disordered" evidence="1">
    <location>
        <begin position="350"/>
        <end position="404"/>
    </location>
</feature>
<protein>
    <submittedName>
        <fullName evidence="3">Heterokaryon incompatibility protein-domain-containing protein</fullName>
    </submittedName>
</protein>
<dbReference type="InterPro" id="IPR010730">
    <property type="entry name" value="HET"/>
</dbReference>
<feature type="compositionally biased region" description="Pro residues" evidence="1">
    <location>
        <begin position="354"/>
        <end position="364"/>
    </location>
</feature>
<feature type="domain" description="Protein kinase" evidence="2">
    <location>
        <begin position="177"/>
        <end position="569"/>
    </location>
</feature>
<dbReference type="EMBL" id="MU864943">
    <property type="protein sequence ID" value="KAK4464971.1"/>
    <property type="molecule type" value="Genomic_DNA"/>
</dbReference>
<dbReference type="Pfam" id="PF07714">
    <property type="entry name" value="PK_Tyr_Ser-Thr"/>
    <property type="match status" value="1"/>
</dbReference>
<reference evidence="3" key="1">
    <citation type="journal article" date="2023" name="Mol. Phylogenet. Evol.">
        <title>Genome-scale phylogeny and comparative genomics of the fungal order Sordariales.</title>
        <authorList>
            <person name="Hensen N."/>
            <person name="Bonometti L."/>
            <person name="Westerberg I."/>
            <person name="Brannstrom I.O."/>
            <person name="Guillou S."/>
            <person name="Cros-Aarteil S."/>
            <person name="Calhoun S."/>
            <person name="Haridas S."/>
            <person name="Kuo A."/>
            <person name="Mondo S."/>
            <person name="Pangilinan J."/>
            <person name="Riley R."/>
            <person name="LaButti K."/>
            <person name="Andreopoulos B."/>
            <person name="Lipzen A."/>
            <person name="Chen C."/>
            <person name="Yan M."/>
            <person name="Daum C."/>
            <person name="Ng V."/>
            <person name="Clum A."/>
            <person name="Steindorff A."/>
            <person name="Ohm R.A."/>
            <person name="Martin F."/>
            <person name="Silar P."/>
            <person name="Natvig D.O."/>
            <person name="Lalanne C."/>
            <person name="Gautier V."/>
            <person name="Ament-Velasquez S.L."/>
            <person name="Kruys A."/>
            <person name="Hutchinson M.I."/>
            <person name="Powell A.J."/>
            <person name="Barry K."/>
            <person name="Miller A.N."/>
            <person name="Grigoriev I.V."/>
            <person name="Debuchy R."/>
            <person name="Gladieux P."/>
            <person name="Hiltunen Thoren M."/>
            <person name="Johannesson H."/>
        </authorList>
    </citation>
    <scope>NUCLEOTIDE SEQUENCE</scope>
    <source>
        <strain evidence="3">PSN324</strain>
    </source>
</reference>
<dbReference type="GO" id="GO:0005524">
    <property type="term" value="F:ATP binding"/>
    <property type="evidence" value="ECO:0007669"/>
    <property type="project" value="InterPro"/>
</dbReference>
<dbReference type="Pfam" id="PF00069">
    <property type="entry name" value="Pkinase"/>
    <property type="match status" value="1"/>
</dbReference>
<dbReference type="InterPro" id="IPR001245">
    <property type="entry name" value="Ser-Thr/Tyr_kinase_cat_dom"/>
</dbReference>
<evidence type="ECO:0000259" key="2">
    <source>
        <dbReference type="PROSITE" id="PS50011"/>
    </source>
</evidence>
<feature type="compositionally biased region" description="Basic and acidic residues" evidence="1">
    <location>
        <begin position="369"/>
        <end position="389"/>
    </location>
</feature>
<reference evidence="3" key="2">
    <citation type="submission" date="2023-06" db="EMBL/GenBank/DDBJ databases">
        <authorList>
            <consortium name="Lawrence Berkeley National Laboratory"/>
            <person name="Mondo S.J."/>
            <person name="Hensen N."/>
            <person name="Bonometti L."/>
            <person name="Westerberg I."/>
            <person name="Brannstrom I.O."/>
            <person name="Guillou S."/>
            <person name="Cros-Aarteil S."/>
            <person name="Calhoun S."/>
            <person name="Haridas S."/>
            <person name="Kuo A."/>
            <person name="Pangilinan J."/>
            <person name="Riley R."/>
            <person name="Labutti K."/>
            <person name="Andreopoulos B."/>
            <person name="Lipzen A."/>
            <person name="Chen C."/>
            <person name="Yanf M."/>
            <person name="Daum C."/>
            <person name="Ng V."/>
            <person name="Clum A."/>
            <person name="Steindorff A."/>
            <person name="Ohm R."/>
            <person name="Martin F."/>
            <person name="Silar P."/>
            <person name="Natvig D."/>
            <person name="Lalanne C."/>
            <person name="Gautier V."/>
            <person name="Ament-Velasquez S.L."/>
            <person name="Kruys A."/>
            <person name="Hutchinson M.I."/>
            <person name="Powell A.J."/>
            <person name="Barry K."/>
            <person name="Miller A.N."/>
            <person name="Grigoriev I.V."/>
            <person name="Debuchy R."/>
            <person name="Gladieux P."/>
            <person name="Thoren M.H."/>
            <person name="Johannesson H."/>
        </authorList>
    </citation>
    <scope>NUCLEOTIDE SEQUENCE</scope>
    <source>
        <strain evidence="3">PSN324</strain>
    </source>
</reference>
<comment type="caution">
    <text evidence="3">The sequence shown here is derived from an EMBL/GenBank/DDBJ whole genome shotgun (WGS) entry which is preliminary data.</text>
</comment>
<organism evidence="3 4">
    <name type="scientific">Cladorrhinum samala</name>
    <dbReference type="NCBI Taxonomy" id="585594"/>
    <lineage>
        <taxon>Eukaryota</taxon>
        <taxon>Fungi</taxon>
        <taxon>Dikarya</taxon>
        <taxon>Ascomycota</taxon>
        <taxon>Pezizomycotina</taxon>
        <taxon>Sordariomycetes</taxon>
        <taxon>Sordariomycetidae</taxon>
        <taxon>Sordariales</taxon>
        <taxon>Podosporaceae</taxon>
        <taxon>Cladorrhinum</taxon>
    </lineage>
</organism>
<evidence type="ECO:0000256" key="1">
    <source>
        <dbReference type="SAM" id="MobiDB-lite"/>
    </source>
</evidence>
<dbReference type="GO" id="GO:0004672">
    <property type="term" value="F:protein kinase activity"/>
    <property type="evidence" value="ECO:0007669"/>
    <property type="project" value="InterPro"/>
</dbReference>
<name>A0AAV9HZ21_9PEZI</name>
<gene>
    <name evidence="3" type="ORF">QBC42DRAFT_316227</name>
</gene>
<dbReference type="Gene3D" id="1.10.510.10">
    <property type="entry name" value="Transferase(Phosphotransferase) domain 1"/>
    <property type="match status" value="2"/>
</dbReference>
<dbReference type="SUPFAM" id="SSF56112">
    <property type="entry name" value="Protein kinase-like (PK-like)"/>
    <property type="match status" value="1"/>
</dbReference>
<proteinExistence type="predicted"/>
<accession>A0AAV9HZ21</accession>
<dbReference type="Pfam" id="PF06985">
    <property type="entry name" value="HET"/>
    <property type="match status" value="1"/>
</dbReference>
<dbReference type="InterPro" id="IPR011009">
    <property type="entry name" value="Kinase-like_dom_sf"/>
</dbReference>
<dbReference type="SMART" id="SM00220">
    <property type="entry name" value="S_TKc"/>
    <property type="match status" value="1"/>
</dbReference>
<dbReference type="InterPro" id="IPR000719">
    <property type="entry name" value="Prot_kinase_dom"/>
</dbReference>
<keyword evidence="4" id="KW-1185">Reference proteome</keyword>
<dbReference type="PANTHER" id="PTHR33112:SF10">
    <property type="entry name" value="TOL"/>
    <property type="match status" value="1"/>
</dbReference>
<dbReference type="Proteomes" id="UP001321749">
    <property type="component" value="Unassembled WGS sequence"/>
</dbReference>
<dbReference type="PROSITE" id="PS50011">
    <property type="entry name" value="PROTEIN_KINASE_DOM"/>
    <property type="match status" value="1"/>
</dbReference>
<evidence type="ECO:0000313" key="3">
    <source>
        <dbReference type="EMBL" id="KAK4464971.1"/>
    </source>
</evidence>
<dbReference type="PANTHER" id="PTHR33112">
    <property type="entry name" value="DOMAIN PROTEIN, PUTATIVE-RELATED"/>
    <property type="match status" value="1"/>
</dbReference>